<comment type="caution">
    <text evidence="1">The sequence shown here is derived from an EMBL/GenBank/DDBJ whole genome shotgun (WGS) entry which is preliminary data.</text>
</comment>
<organism evidence="1 2">
    <name type="scientific">Candidatus Hodgkinia cicadicola</name>
    <dbReference type="NCBI Taxonomy" id="573658"/>
    <lineage>
        <taxon>Bacteria</taxon>
        <taxon>Pseudomonadati</taxon>
        <taxon>Pseudomonadota</taxon>
        <taxon>Alphaproteobacteria</taxon>
        <taxon>Hyphomicrobiales</taxon>
        <taxon>Candidatus Hodgkinia</taxon>
    </lineage>
</organism>
<keyword evidence="2" id="KW-1185">Reference proteome</keyword>
<evidence type="ECO:0000313" key="2">
    <source>
        <dbReference type="Proteomes" id="UP000228684"/>
    </source>
</evidence>
<proteinExistence type="predicted"/>
<sequence length="416" mass="48812">MLNDSEINYSKRVEDKLFDMARKLQLTLYINVFKSPIIIKLLFQILEELYSSSLDIHELFDINLDYNRSKWHDHCVSQINNYSLEYSYIRYFKGDTMKDNSWFKSCKCRICVLLRLLYNAVMSKDTSRNHWCIANILIKLEFDVKVMQLSWILMLFLKHNLRIIRLICLNQRRVLRHLISVLKIDSNLRRIKRQMVKACLWIPSNISAAYYSYGVPRSVLISAGITGLMIAINRFNFLGNQSFSTYAKWWVNQKIIQTIINNNEGLGSIRRGNKLNNKTIRLKKLSLDYCLDDSNLHETVADNDIDIDEDGEKDDDDEGNINEIMEIPNVYDHNATARLVLMSPFEERSVRMKKINHGKISLSNIGLNLGLSKERIRQLLLSANTKFIEMNSINIDEELRTKPIDLPCMDLNKRWR</sequence>
<dbReference type="PRINTS" id="PR00046">
    <property type="entry name" value="SIGMA70FCT"/>
</dbReference>
<evidence type="ECO:0000313" key="1">
    <source>
        <dbReference type="EMBL" id="PIM95481.1"/>
    </source>
</evidence>
<gene>
    <name evidence="1" type="primary">rpoD</name>
    <name evidence="1" type="ORF">magneo_142</name>
</gene>
<dbReference type="PANTHER" id="PTHR30603">
    <property type="entry name" value="RNA POLYMERASE SIGMA FACTOR RPO"/>
    <property type="match status" value="1"/>
</dbReference>
<dbReference type="SUPFAM" id="SSF88946">
    <property type="entry name" value="Sigma2 domain of RNA polymerase sigma factors"/>
    <property type="match status" value="1"/>
</dbReference>
<dbReference type="Proteomes" id="UP000228684">
    <property type="component" value="Unassembled WGS sequence"/>
</dbReference>
<dbReference type="EMBL" id="NXGM01000026">
    <property type="protein sequence ID" value="PIM95481.1"/>
    <property type="molecule type" value="Genomic_DNA"/>
</dbReference>
<dbReference type="Gene3D" id="1.20.120.1810">
    <property type="match status" value="1"/>
</dbReference>
<dbReference type="InterPro" id="IPR050239">
    <property type="entry name" value="Sigma-70_RNA_pol_init_factors"/>
</dbReference>
<accession>A0ABX4MFN6</accession>
<dbReference type="InterPro" id="IPR013325">
    <property type="entry name" value="RNA_pol_sigma_r2"/>
</dbReference>
<name>A0ABX4MFN6_9HYPH</name>
<protein>
    <submittedName>
        <fullName evidence="1">RNA polymerase sigma factor rpoD</fullName>
    </submittedName>
</protein>
<dbReference type="PANTHER" id="PTHR30603:SF60">
    <property type="entry name" value="RNA POLYMERASE SIGMA FACTOR RPOD"/>
    <property type="match status" value="1"/>
</dbReference>
<dbReference type="InterPro" id="IPR000943">
    <property type="entry name" value="RNA_pol_sigma70"/>
</dbReference>
<reference evidence="1" key="1">
    <citation type="submission" date="2017-09" db="EMBL/GenBank/DDBJ databases">
        <authorList>
            <person name="Campbell M.A."/>
            <person name="Lukasik P."/>
            <person name="Simon C."/>
            <person name="McCutcheon J.P."/>
        </authorList>
    </citation>
    <scope>NUCLEOTIDE SEQUENCE [LARGE SCALE GENOMIC DNA]</scope>
    <source>
        <strain evidence="1">MAGNEO</strain>
    </source>
</reference>